<evidence type="ECO:0000256" key="2">
    <source>
        <dbReference type="SAM" id="Phobius"/>
    </source>
</evidence>
<feature type="region of interest" description="Disordered" evidence="1">
    <location>
        <begin position="490"/>
        <end position="520"/>
    </location>
</feature>
<dbReference type="CDD" id="cd07341">
    <property type="entry name" value="M56_BlaR1_MecR1_like"/>
    <property type="match status" value="1"/>
</dbReference>
<sequence>MYDMLQMLPKIVNMTLAASFAGCVVLLLRAVLRKVPAGYFYALWLMVFLRFLCPFTWESAVSLIPVRGDAVTYKSFVSAGVNVYAGVSAALPADSVIRKIPAAAGNMGVDYGKLLVGFCAAVWIAGMLVFLAFTFRSFLRLKKQVAEAVVLYPAGKGQARVYESPQIDSPFLLGLLRPVIYLPAGMKEEERQHVLAHEYQHVRRRDYLIKPVCFLAVLLHWFNPLAWLFFRFMTEDMERSCDDRVLKNMNAQERAGYAQTLLRLGLRNNGMGYMLPAAFGESNTKKRISHILSFRKPSVWLCAAALLLVVGAGAVLLTSPSAKEGEAQEEEGGMTAGPLEGEALAAGLSDKRNPYIGDHIRDAALFGMLPVPETLEYRKMELQTTQEPYELIMVYGLRENADMPRKEWSFSNAVLLFASIENAGKISYAVEKGAEEYRVTYDRSDAEAIFGPLYAYSADKDKMMELQRLLSSYMGRGITIEAGEEKIYTLDSEGNRIPGQAELDGEPEKTGEESEPEQTDNLPVRMELDKEVYSVKEPVLIMTIENLSDQNLTFGDPYDLLREEGGEYRLVPMKENTGWHDILNVILPGGNTEQKMDLSVIYEGLDPGNYMISKSAVLEDEDGEAGDSIVLSIPFVLY</sequence>
<feature type="domain" description="Peptidase M56" evidence="3">
    <location>
        <begin position="10"/>
        <end position="291"/>
    </location>
</feature>
<feature type="domain" description="Bacterial Ig-like" evidence="5">
    <location>
        <begin position="524"/>
        <end position="619"/>
    </location>
</feature>
<dbReference type="Pfam" id="PF20251">
    <property type="entry name" value="Big_14"/>
    <property type="match status" value="1"/>
</dbReference>
<keyword evidence="2" id="KW-0472">Membrane</keyword>
<dbReference type="PANTHER" id="PTHR34978">
    <property type="entry name" value="POSSIBLE SENSOR-TRANSDUCER PROTEIN BLAR"/>
    <property type="match status" value="1"/>
</dbReference>
<feature type="transmembrane region" description="Helical" evidence="2">
    <location>
        <begin position="114"/>
        <end position="135"/>
    </location>
</feature>
<feature type="transmembrane region" description="Helical" evidence="2">
    <location>
        <begin position="207"/>
        <end position="230"/>
    </location>
</feature>
<evidence type="ECO:0000259" key="5">
    <source>
        <dbReference type="Pfam" id="PF20251"/>
    </source>
</evidence>
<organism evidence="6 7">
    <name type="scientific">Eisenbergiella tayi</name>
    <dbReference type="NCBI Taxonomy" id="1432052"/>
    <lineage>
        <taxon>Bacteria</taxon>
        <taxon>Bacillati</taxon>
        <taxon>Bacillota</taxon>
        <taxon>Clostridia</taxon>
        <taxon>Lachnospirales</taxon>
        <taxon>Lachnospiraceae</taxon>
        <taxon>Eisenbergiella</taxon>
    </lineage>
</organism>
<comment type="caution">
    <text evidence="6">The sequence shown here is derived from an EMBL/GenBank/DDBJ whole genome shotgun (WGS) entry which is preliminary data.</text>
</comment>
<accession>A0A1E3ALM8</accession>
<feature type="transmembrane region" description="Helical" evidence="2">
    <location>
        <begin position="12"/>
        <end position="32"/>
    </location>
</feature>
<keyword evidence="2" id="KW-0812">Transmembrane</keyword>
<protein>
    <submittedName>
        <fullName evidence="6">Regulatory protein BlaR1</fullName>
    </submittedName>
</protein>
<evidence type="ECO:0000256" key="1">
    <source>
        <dbReference type="SAM" id="MobiDB-lite"/>
    </source>
</evidence>
<dbReference type="EMBL" id="MCGI01000004">
    <property type="protein sequence ID" value="ODM09612.1"/>
    <property type="molecule type" value="Genomic_DNA"/>
</dbReference>
<evidence type="ECO:0000259" key="3">
    <source>
        <dbReference type="Pfam" id="PF05569"/>
    </source>
</evidence>
<dbReference type="RefSeq" id="WP_069158118.1">
    <property type="nucleotide sequence ID" value="NZ_DBFYTC010000105.1"/>
</dbReference>
<dbReference type="Proteomes" id="UP000095003">
    <property type="component" value="Unassembled WGS sequence"/>
</dbReference>
<dbReference type="GeneID" id="93301945"/>
<gene>
    <name evidence="6" type="primary">blaR1_6</name>
    <name evidence="6" type="ORF">BEH84_03979</name>
</gene>
<dbReference type="InterPro" id="IPR052173">
    <property type="entry name" value="Beta-lactam_resp_regulator"/>
</dbReference>
<keyword evidence="2" id="KW-1133">Transmembrane helix</keyword>
<proteinExistence type="predicted"/>
<evidence type="ECO:0000313" key="7">
    <source>
        <dbReference type="Proteomes" id="UP000095003"/>
    </source>
</evidence>
<dbReference type="InterPro" id="IPR046878">
    <property type="entry name" value="Big_14"/>
</dbReference>
<dbReference type="Pfam" id="PF05569">
    <property type="entry name" value="Peptidase_M56"/>
    <property type="match status" value="1"/>
</dbReference>
<feature type="transmembrane region" description="Helical" evidence="2">
    <location>
        <begin position="39"/>
        <end position="57"/>
    </location>
</feature>
<evidence type="ECO:0000313" key="6">
    <source>
        <dbReference type="EMBL" id="ODM09612.1"/>
    </source>
</evidence>
<reference evidence="6 7" key="1">
    <citation type="submission" date="2016-07" db="EMBL/GenBank/DDBJ databases">
        <title>Characterization of isolates of Eisenbergiella tayi derived from blood cultures, using whole genome sequencing.</title>
        <authorList>
            <person name="Burdz T."/>
            <person name="Wiebe D."/>
            <person name="Huynh C."/>
            <person name="Bernard K."/>
        </authorList>
    </citation>
    <scope>NUCLEOTIDE SEQUENCE [LARGE SCALE GENOMIC DNA]</scope>
    <source>
        <strain evidence="6 7">NML 120489</strain>
    </source>
</reference>
<name>A0A1E3ALM8_9FIRM</name>
<dbReference type="PANTHER" id="PTHR34978:SF3">
    <property type="entry name" value="SLR0241 PROTEIN"/>
    <property type="match status" value="1"/>
</dbReference>
<dbReference type="Pfam" id="PF16107">
    <property type="entry name" value="DUF4825"/>
    <property type="match status" value="1"/>
</dbReference>
<dbReference type="InterPro" id="IPR008756">
    <property type="entry name" value="Peptidase_M56"/>
</dbReference>
<dbReference type="InterPro" id="IPR032250">
    <property type="entry name" value="DUF4825"/>
</dbReference>
<feature type="domain" description="DUF4825" evidence="4">
    <location>
        <begin position="350"/>
        <end position="438"/>
    </location>
</feature>
<evidence type="ECO:0000259" key="4">
    <source>
        <dbReference type="Pfam" id="PF16107"/>
    </source>
</evidence>
<dbReference type="AlphaFoldDB" id="A0A1E3ALM8"/>